<dbReference type="PANTHER" id="PTHR30477">
    <property type="entry name" value="ABC-TRANSPORTER METAL-BINDING PROTEIN"/>
    <property type="match status" value="1"/>
</dbReference>
<dbReference type="GO" id="GO:0010043">
    <property type="term" value="P:response to zinc ion"/>
    <property type="evidence" value="ECO:0007669"/>
    <property type="project" value="TreeGrafter"/>
</dbReference>
<dbReference type="EMBL" id="CAFBOS010000170">
    <property type="protein sequence ID" value="CAB5012542.1"/>
    <property type="molecule type" value="Genomic_DNA"/>
</dbReference>
<feature type="transmembrane region" description="Helical" evidence="6">
    <location>
        <begin position="244"/>
        <end position="265"/>
    </location>
</feature>
<comment type="subcellular location">
    <subcellularLocation>
        <location evidence="1">Membrane</location>
        <topology evidence="1">Multi-pass membrane protein</topology>
    </subcellularLocation>
</comment>
<dbReference type="InterPro" id="IPR001626">
    <property type="entry name" value="ABC_TroCD"/>
</dbReference>
<feature type="transmembrane region" description="Helical" evidence="6">
    <location>
        <begin position="217"/>
        <end position="238"/>
    </location>
</feature>
<dbReference type="Pfam" id="PF00950">
    <property type="entry name" value="ABC-3"/>
    <property type="match status" value="1"/>
</dbReference>
<evidence type="ECO:0000256" key="6">
    <source>
        <dbReference type="SAM" id="Phobius"/>
    </source>
</evidence>
<evidence type="ECO:0000256" key="1">
    <source>
        <dbReference type="ARBA" id="ARBA00004141"/>
    </source>
</evidence>
<dbReference type="AlphaFoldDB" id="A0A6J7QDR7"/>
<keyword evidence="4 6" id="KW-1133">Transmembrane helix</keyword>
<name>A0A6J7QDR7_9ZZZZ</name>
<proteinExistence type="inferred from homology"/>
<dbReference type="SUPFAM" id="SSF81345">
    <property type="entry name" value="ABC transporter involved in vitamin B12 uptake, BtuC"/>
    <property type="match status" value="1"/>
</dbReference>
<feature type="transmembrane region" description="Helical" evidence="6">
    <location>
        <begin position="54"/>
        <end position="81"/>
    </location>
</feature>
<gene>
    <name evidence="7" type="ORF">UFOPK3967_02319</name>
</gene>
<protein>
    <submittedName>
        <fullName evidence="7">Unannotated protein</fullName>
    </submittedName>
</protein>
<evidence type="ECO:0000256" key="5">
    <source>
        <dbReference type="ARBA" id="ARBA00023136"/>
    </source>
</evidence>
<organism evidence="7">
    <name type="scientific">freshwater metagenome</name>
    <dbReference type="NCBI Taxonomy" id="449393"/>
    <lineage>
        <taxon>unclassified sequences</taxon>
        <taxon>metagenomes</taxon>
        <taxon>ecological metagenomes</taxon>
    </lineage>
</organism>
<dbReference type="GO" id="GO:0055085">
    <property type="term" value="P:transmembrane transport"/>
    <property type="evidence" value="ECO:0007669"/>
    <property type="project" value="InterPro"/>
</dbReference>
<accession>A0A6J7QDR7</accession>
<dbReference type="Gene3D" id="1.10.3470.10">
    <property type="entry name" value="ABC transporter involved in vitamin B12 uptake, BtuC"/>
    <property type="match status" value="1"/>
</dbReference>
<evidence type="ECO:0000256" key="3">
    <source>
        <dbReference type="ARBA" id="ARBA00022692"/>
    </source>
</evidence>
<keyword evidence="3 6" id="KW-0812">Transmembrane</keyword>
<dbReference type="InterPro" id="IPR037294">
    <property type="entry name" value="ABC_BtuC-like"/>
</dbReference>
<keyword evidence="5 6" id="KW-0472">Membrane</keyword>
<evidence type="ECO:0000256" key="2">
    <source>
        <dbReference type="ARBA" id="ARBA00008034"/>
    </source>
</evidence>
<comment type="similarity">
    <text evidence="2">Belongs to the ABC-3 integral membrane protein family.</text>
</comment>
<sequence>MRHLLDLYDSGLLRRALLEAVLVGALCGAVGAHVVLRRLPFFTITVAHATFPGIVFASIIGLSELVGGLAFAALLVVVIYITTGDQNLDNNTAVGVALAGSFGLGVMLQSTQDGFSKDLTAILVGSVLTVDHRDVVITSVVGLVVLGALAGAHKELVFRAFDPDGAAAQGYPRLLDLALLLAVAATVVATIPAVGTILAVALLSVPAMTARLVTRRVSTAMLAGAAYGAASGVLGLTASAEWDFAAGASIVLASAMLFVATYGVVGASRWTTRRRAIQAVAAA</sequence>
<evidence type="ECO:0000256" key="4">
    <source>
        <dbReference type="ARBA" id="ARBA00022989"/>
    </source>
</evidence>
<evidence type="ECO:0000313" key="7">
    <source>
        <dbReference type="EMBL" id="CAB5012542.1"/>
    </source>
</evidence>
<feature type="transmembrane region" description="Helical" evidence="6">
    <location>
        <begin position="177"/>
        <end position="205"/>
    </location>
</feature>
<dbReference type="GO" id="GO:0043190">
    <property type="term" value="C:ATP-binding cassette (ABC) transporter complex"/>
    <property type="evidence" value="ECO:0007669"/>
    <property type="project" value="InterPro"/>
</dbReference>
<feature type="transmembrane region" description="Helical" evidence="6">
    <location>
        <begin position="12"/>
        <end position="34"/>
    </location>
</feature>
<dbReference type="PANTHER" id="PTHR30477:SF13">
    <property type="entry name" value="IRON TRANSPORT SYSTEM MEMBRANE PROTEIN HI_0360-RELATED"/>
    <property type="match status" value="1"/>
</dbReference>
<reference evidence="7" key="1">
    <citation type="submission" date="2020-05" db="EMBL/GenBank/DDBJ databases">
        <authorList>
            <person name="Chiriac C."/>
            <person name="Salcher M."/>
            <person name="Ghai R."/>
            <person name="Kavagutti S V."/>
        </authorList>
    </citation>
    <scope>NUCLEOTIDE SEQUENCE</scope>
</reference>